<protein>
    <submittedName>
        <fullName evidence="2">Uncharacterized protein</fullName>
    </submittedName>
</protein>
<reference evidence="2 3" key="1">
    <citation type="journal article" date="2015" name="Stand. Genomic Sci.">
        <title>Genomic Encyclopedia of Bacterial and Archaeal Type Strains, Phase III: the genomes of soil and plant-associated and newly described type strains.</title>
        <authorList>
            <person name="Whitman W.B."/>
            <person name="Woyke T."/>
            <person name="Klenk H.P."/>
            <person name="Zhou Y."/>
            <person name="Lilburn T.G."/>
            <person name="Beck B.J."/>
            <person name="De Vos P."/>
            <person name="Vandamme P."/>
            <person name="Eisen J.A."/>
            <person name="Garrity G."/>
            <person name="Hugenholtz P."/>
            <person name="Kyrpides N.C."/>
        </authorList>
    </citation>
    <scope>NUCLEOTIDE SEQUENCE [LARGE SCALE GENOMIC DNA]</scope>
    <source>
        <strain evidence="2 3">VKM Ac-2572</strain>
    </source>
</reference>
<dbReference type="RefSeq" id="WP_132208711.1">
    <property type="nucleotide sequence ID" value="NZ_SLWN01000003.1"/>
</dbReference>
<gene>
    <name evidence="2" type="ORF">EV652_103235</name>
</gene>
<dbReference type="AlphaFoldDB" id="A0A4R2HQQ9"/>
<organism evidence="2 3">
    <name type="scientific">Kribbella steppae</name>
    <dbReference type="NCBI Taxonomy" id="2512223"/>
    <lineage>
        <taxon>Bacteria</taxon>
        <taxon>Bacillati</taxon>
        <taxon>Actinomycetota</taxon>
        <taxon>Actinomycetes</taxon>
        <taxon>Propionibacteriales</taxon>
        <taxon>Kribbellaceae</taxon>
        <taxon>Kribbella</taxon>
    </lineage>
</organism>
<evidence type="ECO:0000313" key="2">
    <source>
        <dbReference type="EMBL" id="TCO33236.1"/>
    </source>
</evidence>
<feature type="chain" id="PRO_5020696630" evidence="1">
    <location>
        <begin position="35"/>
        <end position="408"/>
    </location>
</feature>
<dbReference type="Proteomes" id="UP000294508">
    <property type="component" value="Unassembled WGS sequence"/>
</dbReference>
<proteinExistence type="predicted"/>
<dbReference type="EMBL" id="SLWN01000003">
    <property type="protein sequence ID" value="TCO33236.1"/>
    <property type="molecule type" value="Genomic_DNA"/>
</dbReference>
<accession>A0A4R2HQQ9</accession>
<dbReference type="OrthoDB" id="3804352at2"/>
<evidence type="ECO:0000256" key="1">
    <source>
        <dbReference type="SAM" id="SignalP"/>
    </source>
</evidence>
<dbReference type="NCBIfam" id="NF040603">
    <property type="entry name" value="choice_anch_P"/>
    <property type="match status" value="2"/>
</dbReference>
<name>A0A4R2HQQ9_9ACTN</name>
<feature type="signal peptide" evidence="1">
    <location>
        <begin position="1"/>
        <end position="34"/>
    </location>
</feature>
<keyword evidence="3" id="KW-1185">Reference proteome</keyword>
<comment type="caution">
    <text evidence="2">The sequence shown here is derived from an EMBL/GenBank/DDBJ whole genome shotgun (WGS) entry which is preliminary data.</text>
</comment>
<keyword evidence="1" id="KW-0732">Signal</keyword>
<evidence type="ECO:0000313" key="3">
    <source>
        <dbReference type="Proteomes" id="UP000294508"/>
    </source>
</evidence>
<sequence length="408" mass="42150">MRPRIGYKKLAAVGVAAVVGVASTIALTSGSASASPVFGYSGYAFGTDVQSGLANSGPQVVSQISCTTDSNRSDKNDLAAANVNNHAIARTVRTDTHSFNNKNGNGVTSNATAVDIKLGNLLHLTGVKTTTTSVYKNGKLSYTGSTTFAGVKIGAVSVPSLLKPEPNTKVAVPGLGYIVLNRVGGVKTNTGIYSYAQAVVLHANVKNQYIPEGVDVAVLKTRAEITKPATAMVIGDAYGTKAHVDKLVVSGPTSYQSTCQGTEGKTVRVAVGELNIPKVAYVGAVYTTKNGFMSLDKSAVKFTSHTAGVKVGNLSIGAIESSAAAWKTKDGKVGLDWSGSIVSIKVGNKSYAVPNKPNSTLDIPGVAKLTFNQVVKQQRYIAVNALVIDVYSLNTKVIVGHSAAGVIG</sequence>